<gene>
    <name evidence="3" type="ORF">J2X26_000536</name>
</gene>
<dbReference type="InterPro" id="IPR026004">
    <property type="entry name" value="Septum_form"/>
</dbReference>
<dbReference type="Proteomes" id="UP001239626">
    <property type="component" value="Unassembled WGS sequence"/>
</dbReference>
<accession>A0ABU0EAE7</accession>
<keyword evidence="1" id="KW-0732">Signal</keyword>
<evidence type="ECO:0000256" key="1">
    <source>
        <dbReference type="SAM" id="SignalP"/>
    </source>
</evidence>
<protein>
    <recommendedName>
        <fullName evidence="2">Septum formation-related domain-containing protein</fullName>
    </recommendedName>
</protein>
<evidence type="ECO:0000313" key="4">
    <source>
        <dbReference type="Proteomes" id="UP001239626"/>
    </source>
</evidence>
<dbReference type="RefSeq" id="WP_307489606.1">
    <property type="nucleotide sequence ID" value="NZ_JAUSVB010000001.1"/>
</dbReference>
<organism evidence="3 4">
    <name type="scientific">Cellulomonas humilata</name>
    <dbReference type="NCBI Taxonomy" id="144055"/>
    <lineage>
        <taxon>Bacteria</taxon>
        <taxon>Bacillati</taxon>
        <taxon>Actinomycetota</taxon>
        <taxon>Actinomycetes</taxon>
        <taxon>Micrococcales</taxon>
        <taxon>Cellulomonadaceae</taxon>
        <taxon>Cellulomonas</taxon>
    </lineage>
</organism>
<proteinExistence type="predicted"/>
<sequence>MRTLTARVAAPALLIVALAGISGCGILDDTAEPAVRDESGEITASSEADVFSLKVGDCLNQTTTEETAEVSSVPTVPCDQPHDSEAYAATDMPDGEYPGDQAVIDASDTFCYDQFATFVGLTYDESTLELASFFPTPESWDQGDHEIMCFISSPDGQVTGTLAGANR</sequence>
<name>A0ABU0EAE7_9CELL</name>
<comment type="caution">
    <text evidence="3">The sequence shown here is derived from an EMBL/GenBank/DDBJ whole genome shotgun (WGS) entry which is preliminary data.</text>
</comment>
<keyword evidence="4" id="KW-1185">Reference proteome</keyword>
<evidence type="ECO:0000313" key="3">
    <source>
        <dbReference type="EMBL" id="MDQ0372239.1"/>
    </source>
</evidence>
<dbReference type="EMBL" id="JAUSVB010000001">
    <property type="protein sequence ID" value="MDQ0372239.1"/>
    <property type="molecule type" value="Genomic_DNA"/>
</dbReference>
<feature type="domain" description="Septum formation-related" evidence="2">
    <location>
        <begin position="24"/>
        <end position="149"/>
    </location>
</feature>
<evidence type="ECO:0000259" key="2">
    <source>
        <dbReference type="Pfam" id="PF13845"/>
    </source>
</evidence>
<dbReference type="Pfam" id="PF13845">
    <property type="entry name" value="Septum_form"/>
    <property type="match status" value="1"/>
</dbReference>
<dbReference type="PROSITE" id="PS51257">
    <property type="entry name" value="PROKAR_LIPOPROTEIN"/>
    <property type="match status" value="1"/>
</dbReference>
<feature type="signal peptide" evidence="1">
    <location>
        <begin position="1"/>
        <end position="19"/>
    </location>
</feature>
<feature type="chain" id="PRO_5045449419" description="Septum formation-related domain-containing protein" evidence="1">
    <location>
        <begin position="20"/>
        <end position="167"/>
    </location>
</feature>
<reference evidence="3 4" key="1">
    <citation type="submission" date="2023-07" db="EMBL/GenBank/DDBJ databases">
        <title>Sorghum-associated microbial communities from plants grown in Nebraska, USA.</title>
        <authorList>
            <person name="Schachtman D."/>
        </authorList>
    </citation>
    <scope>NUCLEOTIDE SEQUENCE [LARGE SCALE GENOMIC DNA]</scope>
    <source>
        <strain evidence="3 4">BE332</strain>
    </source>
</reference>